<gene>
    <name evidence="4" type="ORF">QO014_001741</name>
</gene>
<dbReference type="EMBL" id="JAUSVO010000002">
    <property type="protein sequence ID" value="MDQ0437356.1"/>
    <property type="molecule type" value="Genomic_DNA"/>
</dbReference>
<name>A0ABU0H4X3_9HYPH</name>
<reference evidence="4 5" key="1">
    <citation type="submission" date="2023-07" db="EMBL/GenBank/DDBJ databases">
        <title>Genomic Encyclopedia of Type Strains, Phase IV (KMG-IV): sequencing the most valuable type-strain genomes for metagenomic binning, comparative biology and taxonomic classification.</title>
        <authorList>
            <person name="Goeker M."/>
        </authorList>
    </citation>
    <scope>NUCLEOTIDE SEQUENCE [LARGE SCALE GENOMIC DNA]</scope>
    <source>
        <strain evidence="4 5">B6-8</strain>
    </source>
</reference>
<organism evidence="4 5">
    <name type="scientific">Kaistia dalseonensis</name>
    <dbReference type="NCBI Taxonomy" id="410840"/>
    <lineage>
        <taxon>Bacteria</taxon>
        <taxon>Pseudomonadati</taxon>
        <taxon>Pseudomonadota</taxon>
        <taxon>Alphaproteobacteria</taxon>
        <taxon>Hyphomicrobiales</taxon>
        <taxon>Kaistiaceae</taxon>
        <taxon>Kaistia</taxon>
    </lineage>
</organism>
<protein>
    <submittedName>
        <fullName evidence="4">RND family efflux transporter MFP subunit</fullName>
    </submittedName>
</protein>
<dbReference type="Proteomes" id="UP001241603">
    <property type="component" value="Unassembled WGS sequence"/>
</dbReference>
<dbReference type="PANTHER" id="PTHR30158:SF10">
    <property type="entry name" value="CATION EFFLUX PUMP"/>
    <property type="match status" value="1"/>
</dbReference>
<accession>A0ABU0H4X3</accession>
<comment type="caution">
    <text evidence="4">The sequence shown here is derived from an EMBL/GenBank/DDBJ whole genome shotgun (WGS) entry which is preliminary data.</text>
</comment>
<keyword evidence="5" id="KW-1185">Reference proteome</keyword>
<dbReference type="PANTHER" id="PTHR30158">
    <property type="entry name" value="ACRA/E-RELATED COMPONENT OF DRUG EFFLUX TRANSPORTER"/>
    <property type="match status" value="1"/>
</dbReference>
<feature type="coiled-coil region" evidence="2">
    <location>
        <begin position="79"/>
        <end position="106"/>
    </location>
</feature>
<dbReference type="NCBIfam" id="TIGR01730">
    <property type="entry name" value="RND_mfp"/>
    <property type="match status" value="1"/>
</dbReference>
<feature type="domain" description="Multidrug resistance protein MdtA-like barrel-sandwich hybrid" evidence="3">
    <location>
        <begin position="38"/>
        <end position="178"/>
    </location>
</feature>
<evidence type="ECO:0000313" key="5">
    <source>
        <dbReference type="Proteomes" id="UP001241603"/>
    </source>
</evidence>
<comment type="similarity">
    <text evidence="1">Belongs to the membrane fusion protein (MFP) (TC 8.A.1) family.</text>
</comment>
<sequence>MIILATTAGAANAAESLTVSAHEMADEKAVYATVESVRTVTARTRIGGTVAAISVREGDRVETGAVIATIVDDKLALQLKAADSEIAALQASLDQARTDLARVDNLVQRGVSTQAQLDNAKTALSIADNNLKARTAARAVTVQQASEGNVLAPTAGRVLSVPVTEGAVMLAGETVATIAEQNFVLRLEVPERHARFLKAGDPIRMDGAQIGVDADARGTIELVYPQIEDGRVRADAAVTGLGDYFVGERVRVWVSAGVRPAIVIPADYVTTRFGVDTVQLQQTDGTTIEVPVQRGATATAEGVPNGLEILSGLHTGDVLVKP</sequence>
<dbReference type="Pfam" id="PF25917">
    <property type="entry name" value="BSH_RND"/>
    <property type="match status" value="1"/>
</dbReference>
<dbReference type="Gene3D" id="2.40.50.100">
    <property type="match status" value="1"/>
</dbReference>
<dbReference type="InterPro" id="IPR058625">
    <property type="entry name" value="MdtA-like_BSH"/>
</dbReference>
<proteinExistence type="inferred from homology"/>
<evidence type="ECO:0000313" key="4">
    <source>
        <dbReference type="EMBL" id="MDQ0437356.1"/>
    </source>
</evidence>
<dbReference type="RefSeq" id="WP_266348284.1">
    <property type="nucleotide sequence ID" value="NZ_JAPKNG010000002.1"/>
</dbReference>
<keyword evidence="2" id="KW-0175">Coiled coil</keyword>
<dbReference type="Gene3D" id="2.40.30.170">
    <property type="match status" value="1"/>
</dbReference>
<dbReference type="InterPro" id="IPR006143">
    <property type="entry name" value="RND_pump_MFP"/>
</dbReference>
<dbReference type="Gene3D" id="1.10.287.470">
    <property type="entry name" value="Helix hairpin bin"/>
    <property type="match status" value="1"/>
</dbReference>
<evidence type="ECO:0000256" key="1">
    <source>
        <dbReference type="ARBA" id="ARBA00009477"/>
    </source>
</evidence>
<evidence type="ECO:0000259" key="3">
    <source>
        <dbReference type="Pfam" id="PF25917"/>
    </source>
</evidence>
<dbReference type="SUPFAM" id="SSF111369">
    <property type="entry name" value="HlyD-like secretion proteins"/>
    <property type="match status" value="1"/>
</dbReference>
<evidence type="ECO:0000256" key="2">
    <source>
        <dbReference type="SAM" id="Coils"/>
    </source>
</evidence>